<sequence length="152" mass="17083">MNRLRLATLAGVGVLIVAIQGCYQTPLQRLHGRWYNADMSLRFQPDGTVLFNSAAGLARGRYVLSEESVTADQDVSSQLLRLDVVRQGVRERLLFHVTFLAEDRLKLRVAVAPPTSTRTTESVRQFALLRRAVETETNRQAVTVRNRRSSST</sequence>
<evidence type="ECO:0000313" key="1">
    <source>
        <dbReference type="EMBL" id="HEN14426.1"/>
    </source>
</evidence>
<organism evidence="1">
    <name type="scientific">Schlesneria paludicola</name>
    <dbReference type="NCBI Taxonomy" id="360056"/>
    <lineage>
        <taxon>Bacteria</taxon>
        <taxon>Pseudomonadati</taxon>
        <taxon>Planctomycetota</taxon>
        <taxon>Planctomycetia</taxon>
        <taxon>Planctomycetales</taxon>
        <taxon>Planctomycetaceae</taxon>
        <taxon>Schlesneria</taxon>
    </lineage>
</organism>
<reference evidence="1" key="1">
    <citation type="journal article" date="2020" name="mSystems">
        <title>Genome- and Community-Level Interaction Insights into Carbon Utilization and Element Cycling Functions of Hydrothermarchaeota in Hydrothermal Sediment.</title>
        <authorList>
            <person name="Zhou Z."/>
            <person name="Liu Y."/>
            <person name="Xu W."/>
            <person name="Pan J."/>
            <person name="Luo Z.H."/>
            <person name="Li M."/>
        </authorList>
    </citation>
    <scope>NUCLEOTIDE SEQUENCE [LARGE SCALE GENOMIC DNA]</scope>
    <source>
        <strain evidence="1">SpSt-339</strain>
    </source>
</reference>
<protein>
    <recommendedName>
        <fullName evidence="2">Lipocalin-like domain-containing protein</fullName>
    </recommendedName>
</protein>
<proteinExistence type="predicted"/>
<evidence type="ECO:0008006" key="2">
    <source>
        <dbReference type="Google" id="ProtNLM"/>
    </source>
</evidence>
<accession>A0A7C2JWY7</accession>
<dbReference type="AlphaFoldDB" id="A0A7C2JWY7"/>
<comment type="caution">
    <text evidence="1">The sequence shown here is derived from an EMBL/GenBank/DDBJ whole genome shotgun (WGS) entry which is preliminary data.</text>
</comment>
<dbReference type="EMBL" id="DSOK01000092">
    <property type="protein sequence ID" value="HEN14426.1"/>
    <property type="molecule type" value="Genomic_DNA"/>
</dbReference>
<gene>
    <name evidence="1" type="ORF">ENQ76_03015</name>
</gene>
<dbReference type="PROSITE" id="PS51257">
    <property type="entry name" value="PROKAR_LIPOPROTEIN"/>
    <property type="match status" value="1"/>
</dbReference>
<name>A0A7C2JWY7_9PLAN</name>